<sequence>MFYNDLPSLKFKTAAEPYFESSISSTCRQRIPAHDGGCASILFEYKSSKLISGGQDREIKICGTFRSNANRVASNGSRSCISADDVGQMVRTLKEHTYSVLSCSWSGLGNPLATSDKSGIICIW</sequence>
<dbReference type="PROSITE" id="PS50082">
    <property type="entry name" value="WD_REPEATS_2"/>
    <property type="match status" value="1"/>
</dbReference>
<name>A0A3Q7GEB5_SOLLC</name>
<dbReference type="InterPro" id="IPR001680">
    <property type="entry name" value="WD40_rpt"/>
</dbReference>
<dbReference type="Gene3D" id="2.130.10.10">
    <property type="entry name" value="YVTN repeat-like/Quinoprotein amine dehydrogenase"/>
    <property type="match status" value="1"/>
</dbReference>
<dbReference type="InterPro" id="IPR036322">
    <property type="entry name" value="WD40_repeat_dom_sf"/>
</dbReference>
<evidence type="ECO:0000313" key="3">
    <source>
        <dbReference type="Proteomes" id="UP000004994"/>
    </source>
</evidence>
<evidence type="ECO:0000313" key="2">
    <source>
        <dbReference type="EnsemblPlants" id="Solyc03g111750.2.1"/>
    </source>
</evidence>
<proteinExistence type="predicted"/>
<dbReference type="SMART" id="SM00320">
    <property type="entry name" value="WD40"/>
    <property type="match status" value="2"/>
</dbReference>
<dbReference type="InParanoid" id="A0A3Q7GEB5"/>
<dbReference type="Gramene" id="Solyc03g111750.2.1">
    <property type="protein sequence ID" value="Solyc03g111750.2.1"/>
    <property type="gene ID" value="Solyc03g111750.2"/>
</dbReference>
<dbReference type="PaxDb" id="4081-Solyc03g111750.1.1"/>
<dbReference type="Proteomes" id="UP000004994">
    <property type="component" value="Chromosome 3"/>
</dbReference>
<dbReference type="PROSITE" id="PS50294">
    <property type="entry name" value="WD_REPEATS_REGION"/>
    <property type="match status" value="1"/>
</dbReference>
<dbReference type="InterPro" id="IPR015943">
    <property type="entry name" value="WD40/YVTN_repeat-like_dom_sf"/>
</dbReference>
<reference evidence="2" key="2">
    <citation type="submission" date="2019-01" db="UniProtKB">
        <authorList>
            <consortium name="EnsemblPlants"/>
        </authorList>
    </citation>
    <scope>IDENTIFICATION</scope>
    <source>
        <strain evidence="2">cv. Heinz 1706</strain>
    </source>
</reference>
<dbReference type="AlphaFoldDB" id="A0A3Q7GEB5"/>
<protein>
    <submittedName>
        <fullName evidence="2">Uncharacterized protein</fullName>
    </submittedName>
</protein>
<evidence type="ECO:0000256" key="1">
    <source>
        <dbReference type="PROSITE-ProRule" id="PRU00221"/>
    </source>
</evidence>
<dbReference type="SUPFAM" id="SSF50978">
    <property type="entry name" value="WD40 repeat-like"/>
    <property type="match status" value="1"/>
</dbReference>
<dbReference type="Pfam" id="PF00400">
    <property type="entry name" value="WD40"/>
    <property type="match status" value="2"/>
</dbReference>
<organism evidence="2">
    <name type="scientific">Solanum lycopersicum</name>
    <name type="common">Tomato</name>
    <name type="synonym">Lycopersicon esculentum</name>
    <dbReference type="NCBI Taxonomy" id="4081"/>
    <lineage>
        <taxon>Eukaryota</taxon>
        <taxon>Viridiplantae</taxon>
        <taxon>Streptophyta</taxon>
        <taxon>Embryophyta</taxon>
        <taxon>Tracheophyta</taxon>
        <taxon>Spermatophyta</taxon>
        <taxon>Magnoliopsida</taxon>
        <taxon>eudicotyledons</taxon>
        <taxon>Gunneridae</taxon>
        <taxon>Pentapetalae</taxon>
        <taxon>asterids</taxon>
        <taxon>lamiids</taxon>
        <taxon>Solanales</taxon>
        <taxon>Solanaceae</taxon>
        <taxon>Solanoideae</taxon>
        <taxon>Solaneae</taxon>
        <taxon>Solanum</taxon>
        <taxon>Solanum subgen. Lycopersicon</taxon>
    </lineage>
</organism>
<accession>A0A3Q7GEB5</accession>
<feature type="repeat" description="WD" evidence="1">
    <location>
        <begin position="93"/>
        <end position="124"/>
    </location>
</feature>
<reference evidence="2" key="1">
    <citation type="journal article" date="2012" name="Nature">
        <title>The tomato genome sequence provides insights into fleshy fruit evolution.</title>
        <authorList>
            <consortium name="Tomato Genome Consortium"/>
        </authorList>
    </citation>
    <scope>NUCLEOTIDE SEQUENCE [LARGE SCALE GENOMIC DNA]</scope>
    <source>
        <strain evidence="2">cv. Heinz 1706</strain>
    </source>
</reference>
<keyword evidence="1" id="KW-0853">WD repeat</keyword>
<dbReference type="STRING" id="4081.A0A3Q7GEB5"/>
<keyword evidence="3" id="KW-1185">Reference proteome</keyword>
<dbReference type="EnsemblPlants" id="Solyc03g111750.2.1">
    <property type="protein sequence ID" value="Solyc03g111750.2.1"/>
    <property type="gene ID" value="Solyc03g111750.2"/>
</dbReference>